<protein>
    <recommendedName>
        <fullName evidence="6">Damage-inducible protein DinB</fullName>
    </recommendedName>
</protein>
<dbReference type="Gene3D" id="1.20.120.450">
    <property type="entry name" value="dinb family like domain"/>
    <property type="match status" value="1"/>
</dbReference>
<dbReference type="AlphaFoldDB" id="A0A7U7EMY0"/>
<evidence type="ECO:0008006" key="6">
    <source>
        <dbReference type="Google" id="ProtNLM"/>
    </source>
</evidence>
<reference evidence="4 5" key="1">
    <citation type="submission" date="2020-08" db="EMBL/GenBank/DDBJ databases">
        <authorList>
            <person name="Criscuolo A."/>
        </authorList>
    </citation>
    <scope>NUCLEOTIDE SEQUENCE [LARGE SCALE GENOMIC DNA]</scope>
    <source>
        <strain evidence="4">CIP111764</strain>
    </source>
</reference>
<keyword evidence="2 3" id="KW-0479">Metal-binding</keyword>
<evidence type="ECO:0000313" key="4">
    <source>
        <dbReference type="EMBL" id="CAD5107593.1"/>
    </source>
</evidence>
<gene>
    <name evidence="4" type="ORF">PSEWESI4_01866</name>
</gene>
<evidence type="ECO:0000313" key="5">
    <source>
        <dbReference type="Proteomes" id="UP000583387"/>
    </source>
</evidence>
<proteinExistence type="inferred from homology"/>
<dbReference type="Pfam" id="PF05163">
    <property type="entry name" value="DinB"/>
    <property type="match status" value="1"/>
</dbReference>
<evidence type="ECO:0000256" key="2">
    <source>
        <dbReference type="ARBA" id="ARBA00022723"/>
    </source>
</evidence>
<dbReference type="InterPro" id="IPR034660">
    <property type="entry name" value="DinB/YfiT-like"/>
</dbReference>
<dbReference type="InterPro" id="IPR007837">
    <property type="entry name" value="DinB"/>
</dbReference>
<evidence type="ECO:0000256" key="3">
    <source>
        <dbReference type="PIRSR" id="PIRSR607837-1"/>
    </source>
</evidence>
<feature type="binding site" evidence="3">
    <location>
        <position position="142"/>
    </location>
    <ligand>
        <name>a divalent metal cation</name>
        <dbReference type="ChEBI" id="CHEBI:60240"/>
    </ligand>
</feature>
<organism evidence="4 5">
    <name type="scientific">Zestomonas carbonaria</name>
    <dbReference type="NCBI Taxonomy" id="2762745"/>
    <lineage>
        <taxon>Bacteria</taxon>
        <taxon>Pseudomonadati</taxon>
        <taxon>Pseudomonadota</taxon>
        <taxon>Gammaproteobacteria</taxon>
        <taxon>Pseudomonadales</taxon>
        <taxon>Pseudomonadaceae</taxon>
        <taxon>Zestomonas</taxon>
    </lineage>
</organism>
<sequence>MSTAGPLGTHLQRLLAYHGWAYQRLLTHCSELDDADYRRPCGLFFGSLHSTLNHMAVADRLWLARVLGEPQPFDRLDAETAPDLPALSHYLAEGVDGWQRWLADRSDTELGQTLYYQSVTNGAQQRMLADIVSHLVNHGSHHRGQASAALTAMGRPAPVLDYIYFTPELACR</sequence>
<keyword evidence="5" id="KW-1185">Reference proteome</keyword>
<dbReference type="PANTHER" id="PTHR37302">
    <property type="entry name" value="SLR1116 PROTEIN"/>
    <property type="match status" value="1"/>
</dbReference>
<dbReference type="SUPFAM" id="SSF109854">
    <property type="entry name" value="DinB/YfiT-like putative metalloenzymes"/>
    <property type="match status" value="1"/>
</dbReference>
<dbReference type="EMBL" id="CAJFCI010000039">
    <property type="protein sequence ID" value="CAD5107593.1"/>
    <property type="molecule type" value="Genomic_DNA"/>
</dbReference>
<accession>A0A7U7EMY0</accession>
<dbReference type="PANTHER" id="PTHR37302:SF1">
    <property type="entry name" value="PROTEIN DINB"/>
    <property type="match status" value="1"/>
</dbReference>
<dbReference type="GO" id="GO:0046872">
    <property type="term" value="F:metal ion binding"/>
    <property type="evidence" value="ECO:0007669"/>
    <property type="project" value="UniProtKB-KW"/>
</dbReference>
<feature type="binding site" evidence="3">
    <location>
        <position position="54"/>
    </location>
    <ligand>
        <name>a divalent metal cation</name>
        <dbReference type="ChEBI" id="CHEBI:60240"/>
    </ligand>
</feature>
<comment type="similarity">
    <text evidence="1">Belongs to the DinB family.</text>
</comment>
<comment type="caution">
    <text evidence="4">The sequence shown here is derived from an EMBL/GenBank/DDBJ whole genome shotgun (WGS) entry which is preliminary data.</text>
</comment>
<feature type="binding site" evidence="3">
    <location>
        <position position="138"/>
    </location>
    <ligand>
        <name>a divalent metal cation</name>
        <dbReference type="ChEBI" id="CHEBI:60240"/>
    </ligand>
</feature>
<dbReference type="Proteomes" id="UP000583387">
    <property type="component" value="Unassembled WGS sequence"/>
</dbReference>
<evidence type="ECO:0000256" key="1">
    <source>
        <dbReference type="ARBA" id="ARBA00008635"/>
    </source>
</evidence>
<dbReference type="RefSeq" id="WP_187670937.1">
    <property type="nucleotide sequence ID" value="NZ_CAJFCI010000039.1"/>
</dbReference>
<name>A0A7U7EMY0_9GAMM</name>